<proteinExistence type="predicted"/>
<feature type="domain" description="Sulfatase-modifying factor enzyme-like" evidence="3">
    <location>
        <begin position="174"/>
        <end position="434"/>
    </location>
</feature>
<organism evidence="4 5">
    <name type="scientific">Sorangium atrum</name>
    <dbReference type="NCBI Taxonomy" id="2995308"/>
    <lineage>
        <taxon>Bacteria</taxon>
        <taxon>Pseudomonadati</taxon>
        <taxon>Myxococcota</taxon>
        <taxon>Polyangia</taxon>
        <taxon>Polyangiales</taxon>
        <taxon>Polyangiaceae</taxon>
        <taxon>Sorangium</taxon>
    </lineage>
</organism>
<dbReference type="Pfam" id="PF03781">
    <property type="entry name" value="FGE-sulfatase"/>
    <property type="match status" value="1"/>
</dbReference>
<accession>A0ABT5BXX1</accession>
<dbReference type="InterPro" id="IPR005532">
    <property type="entry name" value="SUMF_dom"/>
</dbReference>
<dbReference type="PANTHER" id="PTHR23150:SF19">
    <property type="entry name" value="FORMYLGLYCINE-GENERATING ENZYME"/>
    <property type="match status" value="1"/>
</dbReference>
<comment type="caution">
    <text evidence="4">The sequence shown here is derived from an EMBL/GenBank/DDBJ whole genome shotgun (WGS) entry which is preliminary data.</text>
</comment>
<dbReference type="RefSeq" id="WP_272094547.1">
    <property type="nucleotide sequence ID" value="NZ_JAQNDK010000001.1"/>
</dbReference>
<dbReference type="EMBL" id="JAQNDK010000001">
    <property type="protein sequence ID" value="MDC0677796.1"/>
    <property type="molecule type" value="Genomic_DNA"/>
</dbReference>
<dbReference type="PROSITE" id="PS51257">
    <property type="entry name" value="PROKAR_LIPOPROTEIN"/>
    <property type="match status" value="1"/>
</dbReference>
<dbReference type="InterPro" id="IPR042095">
    <property type="entry name" value="SUMF_sf"/>
</dbReference>
<dbReference type="Gene3D" id="3.90.1580.10">
    <property type="entry name" value="paralog of FGE (formylglycine-generating enzyme)"/>
    <property type="match status" value="1"/>
</dbReference>
<evidence type="ECO:0000259" key="3">
    <source>
        <dbReference type="Pfam" id="PF03781"/>
    </source>
</evidence>
<evidence type="ECO:0000256" key="1">
    <source>
        <dbReference type="SAM" id="MobiDB-lite"/>
    </source>
</evidence>
<dbReference type="InterPro" id="IPR016187">
    <property type="entry name" value="CTDL_fold"/>
</dbReference>
<keyword evidence="2" id="KW-0732">Signal</keyword>
<feature type="chain" id="PRO_5046901702" evidence="2">
    <location>
        <begin position="25"/>
        <end position="437"/>
    </location>
</feature>
<dbReference type="Proteomes" id="UP001217485">
    <property type="component" value="Unassembled WGS sequence"/>
</dbReference>
<gene>
    <name evidence="4" type="ORF">POL72_08570</name>
</gene>
<evidence type="ECO:0000313" key="4">
    <source>
        <dbReference type="EMBL" id="MDC0677796.1"/>
    </source>
</evidence>
<sequence>MEKRKGARWLWAAWAVTAGGCALAAGLEDGYYVQKEGSGGTGAEAGAGGAGSGRGGAGGAGSGRGGAGGAGSGMEGAGGAGGEDECTLAGQRCVGQTCVDGQCTGECGPEDVRCSEDNRPQRCGERGSWEDAEPCGAATPACDAGECVPRSCVGLAETCGPDSNESCCATGEAVSGGTFNRGNDAAYPATVSGFLLDRFEVTVGRFRKFVEAYPGSKPAAGAGAHPKIAGSGWNADWASKLPVDTAELKAAVKCESDFQTWTDAAGDHERLPMSCLSWYVAFAFCAWDGGRLATEAEWNYAAAGGGGADGQRVYPWSRPADSTAIDADHAVYGCGPDGKCTPPGDMQAVGSRSPGDGRWGQADLAGNLREWVLDWYAEPYPSGDCKDCANMAMASYRVIRGGGWNDVASTLLSSGRNYDDPSARKIDVGARCARTPR</sequence>
<reference evidence="4 5" key="1">
    <citation type="submission" date="2023-01" db="EMBL/GenBank/DDBJ databases">
        <title>Minimal conservation of predation-associated metabolite biosynthetic gene clusters underscores biosynthetic potential of Myxococcota including descriptions for ten novel species: Archangium lansinium sp. nov., Myxococcus landrumus sp. nov., Nannocystis bai.</title>
        <authorList>
            <person name="Ahearne A."/>
            <person name="Stevens C."/>
            <person name="Dowd S."/>
        </authorList>
    </citation>
    <scope>NUCLEOTIDE SEQUENCE [LARGE SCALE GENOMIC DNA]</scope>
    <source>
        <strain evidence="4 5">WIWO2</strain>
    </source>
</reference>
<name>A0ABT5BXX1_9BACT</name>
<feature type="region of interest" description="Disordered" evidence="1">
    <location>
        <begin position="41"/>
        <end position="76"/>
    </location>
</feature>
<dbReference type="InterPro" id="IPR051043">
    <property type="entry name" value="Sulfatase_Mod_Factor_Kinase"/>
</dbReference>
<feature type="signal peptide" evidence="2">
    <location>
        <begin position="1"/>
        <end position="24"/>
    </location>
</feature>
<dbReference type="SUPFAM" id="SSF56436">
    <property type="entry name" value="C-type lectin-like"/>
    <property type="match status" value="1"/>
</dbReference>
<dbReference type="PANTHER" id="PTHR23150">
    <property type="entry name" value="SULFATASE MODIFYING FACTOR 1, 2"/>
    <property type="match status" value="1"/>
</dbReference>
<keyword evidence="5" id="KW-1185">Reference proteome</keyword>
<evidence type="ECO:0000256" key="2">
    <source>
        <dbReference type="SAM" id="SignalP"/>
    </source>
</evidence>
<protein>
    <submittedName>
        <fullName evidence="4">SUMF1/EgtB/PvdO family nonheme iron enzyme</fullName>
    </submittedName>
</protein>
<evidence type="ECO:0000313" key="5">
    <source>
        <dbReference type="Proteomes" id="UP001217485"/>
    </source>
</evidence>